<organism evidence="7 8">
    <name type="scientific">Lupinus albus</name>
    <name type="common">White lupine</name>
    <name type="synonym">Lupinus termis</name>
    <dbReference type="NCBI Taxonomy" id="3870"/>
    <lineage>
        <taxon>Eukaryota</taxon>
        <taxon>Viridiplantae</taxon>
        <taxon>Streptophyta</taxon>
        <taxon>Embryophyta</taxon>
        <taxon>Tracheophyta</taxon>
        <taxon>Spermatophyta</taxon>
        <taxon>Magnoliopsida</taxon>
        <taxon>eudicotyledons</taxon>
        <taxon>Gunneridae</taxon>
        <taxon>Pentapetalae</taxon>
        <taxon>rosids</taxon>
        <taxon>fabids</taxon>
        <taxon>Fabales</taxon>
        <taxon>Fabaceae</taxon>
        <taxon>Papilionoideae</taxon>
        <taxon>50 kb inversion clade</taxon>
        <taxon>genistoids sensu lato</taxon>
        <taxon>core genistoids</taxon>
        <taxon>Genisteae</taxon>
        <taxon>Lupinus</taxon>
    </lineage>
</organism>
<keyword evidence="7" id="KW-0808">Transferase</keyword>
<reference evidence="8" key="1">
    <citation type="journal article" date="2020" name="Nat. Commun.">
        <title>Genome sequence of the cluster root forming white lupin.</title>
        <authorList>
            <person name="Hufnagel B."/>
            <person name="Marques A."/>
            <person name="Soriano A."/>
            <person name="Marques L."/>
            <person name="Divol F."/>
            <person name="Doumas P."/>
            <person name="Sallet E."/>
            <person name="Mancinotti D."/>
            <person name="Carrere S."/>
            <person name="Marande W."/>
            <person name="Arribat S."/>
            <person name="Keller J."/>
            <person name="Huneau C."/>
            <person name="Blein T."/>
            <person name="Aime D."/>
            <person name="Laguerre M."/>
            <person name="Taylor J."/>
            <person name="Schubert V."/>
            <person name="Nelson M."/>
            <person name="Geu-Flores F."/>
            <person name="Crespi M."/>
            <person name="Gallardo-Guerrero K."/>
            <person name="Delaux P.-M."/>
            <person name="Salse J."/>
            <person name="Berges H."/>
            <person name="Guyot R."/>
            <person name="Gouzy J."/>
            <person name="Peret B."/>
        </authorList>
    </citation>
    <scope>NUCLEOTIDE SEQUENCE [LARGE SCALE GENOMIC DNA]</scope>
    <source>
        <strain evidence="8">cv. Amiga</strain>
    </source>
</reference>
<accession>A0A6A4R907</accession>
<evidence type="ECO:0000313" key="7">
    <source>
        <dbReference type="EMBL" id="KAE9621576.1"/>
    </source>
</evidence>
<keyword evidence="3" id="KW-0847">Vitamin C</keyword>
<dbReference type="GO" id="GO:0016491">
    <property type="term" value="F:oxidoreductase activity"/>
    <property type="evidence" value="ECO:0007669"/>
    <property type="project" value="UniProtKB-KW"/>
</dbReference>
<dbReference type="SUPFAM" id="SSF51197">
    <property type="entry name" value="Clavaminate synthase-like"/>
    <property type="match status" value="1"/>
</dbReference>
<dbReference type="Pfam" id="PF14226">
    <property type="entry name" value="DIOX_N"/>
    <property type="match status" value="1"/>
</dbReference>
<evidence type="ECO:0000256" key="3">
    <source>
        <dbReference type="ARBA" id="ARBA00022896"/>
    </source>
</evidence>
<dbReference type="GO" id="GO:0008168">
    <property type="term" value="F:methyltransferase activity"/>
    <property type="evidence" value="ECO:0007669"/>
    <property type="project" value="UniProtKB-KW"/>
</dbReference>
<dbReference type="FunFam" id="2.60.120.330:FF:000001">
    <property type="entry name" value="Protein SRG1"/>
    <property type="match status" value="1"/>
</dbReference>
<name>A0A6A4R907_LUPAL</name>
<dbReference type="InterPro" id="IPR050295">
    <property type="entry name" value="Plant_2OG-oxidoreductases"/>
</dbReference>
<evidence type="ECO:0000313" key="8">
    <source>
        <dbReference type="Proteomes" id="UP000447434"/>
    </source>
</evidence>
<dbReference type="InterPro" id="IPR044861">
    <property type="entry name" value="IPNS-like_FE2OG_OXY"/>
</dbReference>
<proteinExistence type="inferred from homology"/>
<keyword evidence="7" id="KW-0489">Methyltransferase</keyword>
<dbReference type="InterPro" id="IPR026992">
    <property type="entry name" value="DIOX_N"/>
</dbReference>
<dbReference type="GO" id="GO:0032259">
    <property type="term" value="P:methylation"/>
    <property type="evidence" value="ECO:0007669"/>
    <property type="project" value="UniProtKB-KW"/>
</dbReference>
<dbReference type="PROSITE" id="PS51471">
    <property type="entry name" value="FE2OG_OXY"/>
    <property type="match status" value="1"/>
</dbReference>
<evidence type="ECO:0000256" key="2">
    <source>
        <dbReference type="ARBA" id="ARBA00022723"/>
    </source>
</evidence>
<evidence type="ECO:0000256" key="5">
    <source>
        <dbReference type="ARBA" id="ARBA00023004"/>
    </source>
</evidence>
<keyword evidence="8" id="KW-1185">Reference proteome</keyword>
<comment type="similarity">
    <text evidence="1 6">Belongs to the iron/ascorbate-dependent oxidoreductase family.</text>
</comment>
<protein>
    <submittedName>
        <fullName evidence="7">Putative codeine 3-O-demethylase</fullName>
    </submittedName>
</protein>
<evidence type="ECO:0000256" key="6">
    <source>
        <dbReference type="RuleBase" id="RU003682"/>
    </source>
</evidence>
<keyword evidence="5 6" id="KW-0408">Iron</keyword>
<dbReference type="GO" id="GO:0046872">
    <property type="term" value="F:metal ion binding"/>
    <property type="evidence" value="ECO:0007669"/>
    <property type="project" value="UniProtKB-KW"/>
</dbReference>
<sequence length="348" mass="39735">MEFGGSLTVPSVQELAKENLEAVPPRYQRPQEQDFVISQVDDEFSTIPVIDLNNLLSQQSGDAELQKLHLACKEWGFFQLVNHGIETTFLEKVKLEIKEFFNLPMSEKNRFRQKSGDIEGFGQLFVVSEDQKLDWSDIFIMITRPIHKRKPHLFPYLPLPLRDTLELYSQQVKNVGMTIIEHIAKVLKCKEIVELFEDDMQMFRMNYYPPCPTPENVIGLTPHSDGAGLTLLLQLTEVEGLQIKKDAKWVPIKPLPNSFIVNIGDMLEIITNGIYGSIEHRATVNCSEERITFATFIFPKYDGKLGPASTLVTEETPLQFKTTTVEEHLKSFLGRELDGKSYIASKKI</sequence>
<dbReference type="Pfam" id="PF03171">
    <property type="entry name" value="2OG-FeII_Oxy"/>
    <property type="match status" value="1"/>
</dbReference>
<keyword evidence="4 6" id="KW-0560">Oxidoreductase</keyword>
<gene>
    <name evidence="7" type="ORF">Lalb_Chr01g0016261</name>
</gene>
<dbReference type="OrthoDB" id="288590at2759"/>
<dbReference type="InterPro" id="IPR027443">
    <property type="entry name" value="IPNS-like_sf"/>
</dbReference>
<dbReference type="InterPro" id="IPR005123">
    <property type="entry name" value="Oxoglu/Fe-dep_dioxygenase_dom"/>
</dbReference>
<dbReference type="EMBL" id="WOCE01000001">
    <property type="protein sequence ID" value="KAE9621576.1"/>
    <property type="molecule type" value="Genomic_DNA"/>
</dbReference>
<dbReference type="GO" id="GO:0031418">
    <property type="term" value="F:L-ascorbic acid binding"/>
    <property type="evidence" value="ECO:0007669"/>
    <property type="project" value="UniProtKB-KW"/>
</dbReference>
<evidence type="ECO:0000256" key="1">
    <source>
        <dbReference type="ARBA" id="ARBA00008056"/>
    </source>
</evidence>
<dbReference type="Proteomes" id="UP000447434">
    <property type="component" value="Chromosome 1"/>
</dbReference>
<dbReference type="Gene3D" id="2.60.120.330">
    <property type="entry name" value="B-lactam Antibiotic, Isopenicillin N Synthase, Chain"/>
    <property type="match status" value="1"/>
</dbReference>
<dbReference type="PANTHER" id="PTHR47991">
    <property type="entry name" value="OXOGLUTARATE/IRON-DEPENDENT DIOXYGENASE"/>
    <property type="match status" value="1"/>
</dbReference>
<comment type="caution">
    <text evidence="7">The sequence shown here is derived from an EMBL/GenBank/DDBJ whole genome shotgun (WGS) entry which is preliminary data.</text>
</comment>
<evidence type="ECO:0000256" key="4">
    <source>
        <dbReference type="ARBA" id="ARBA00023002"/>
    </source>
</evidence>
<dbReference type="AlphaFoldDB" id="A0A6A4R907"/>
<keyword evidence="2 6" id="KW-0479">Metal-binding</keyword>